<dbReference type="PANTHER" id="PTHR43741:SF2">
    <property type="entry name" value="FMN-DEPENDENT NADH:QUINONE OXIDOREDUCTASE"/>
    <property type="match status" value="1"/>
</dbReference>
<protein>
    <recommendedName>
        <fullName evidence="6">FMN dependent NADH:quinone oxidoreductase</fullName>
        <ecNumber evidence="6">1.6.5.-</ecNumber>
    </recommendedName>
    <alternativeName>
        <fullName evidence="6">Azo-dye reductase</fullName>
    </alternativeName>
    <alternativeName>
        <fullName evidence="6">FMN-dependent NADH-azo compound oxidoreductase</fullName>
    </alternativeName>
    <alternativeName>
        <fullName evidence="6">FMN-dependent NADH-azoreductase</fullName>
        <ecNumber evidence="6">1.7.1.17</ecNumber>
    </alternativeName>
</protein>
<comment type="function">
    <text evidence="6">Quinone reductase that provides resistance to thiol-specific stress caused by electrophilic quinones.</text>
</comment>
<comment type="cofactor">
    <cofactor evidence="6">
        <name>FMN</name>
        <dbReference type="ChEBI" id="CHEBI:58210"/>
    </cofactor>
    <text evidence="6">Binds 1 FMN per subunit.</text>
</comment>
<evidence type="ECO:0000256" key="1">
    <source>
        <dbReference type="ARBA" id="ARBA00022630"/>
    </source>
</evidence>
<dbReference type="SUPFAM" id="SSF52218">
    <property type="entry name" value="Flavoproteins"/>
    <property type="match status" value="1"/>
</dbReference>
<comment type="caution">
    <text evidence="6">Lacks conserved residue(s) required for the propagation of feature annotation.</text>
</comment>
<keyword evidence="3 6" id="KW-0560">Oxidoreductase</keyword>
<dbReference type="GO" id="GO:0009055">
    <property type="term" value="F:electron transfer activity"/>
    <property type="evidence" value="ECO:0007669"/>
    <property type="project" value="UniProtKB-UniRule"/>
</dbReference>
<sequence length="199" mass="21380">MNILQINASARSSGSNSTRLADVITARLKARNPDAVVELRDLASTPHPVIDEAALGALFTRAEQRTPEQVSRVALDDALIAQVQSVDCIVLGVPMYNFGIPVQLKTWIDAIARAGLTFRYTENGPEGLLTGKKVYVALARGGIYRDTPADSQVPYLKTVLGFLGMTDVEFIYAEGLAMGSEGVDKAFAKAEAQLNELIA</sequence>
<feature type="binding site" evidence="6">
    <location>
        <position position="9"/>
    </location>
    <ligand>
        <name>FMN</name>
        <dbReference type="ChEBI" id="CHEBI:58210"/>
    </ligand>
</feature>
<evidence type="ECO:0000256" key="3">
    <source>
        <dbReference type="ARBA" id="ARBA00023002"/>
    </source>
</evidence>
<dbReference type="InterPro" id="IPR029039">
    <property type="entry name" value="Flavoprotein-like_sf"/>
</dbReference>
<dbReference type="InterPro" id="IPR023048">
    <property type="entry name" value="NADH:quinone_OxRdtase_FMN_depd"/>
</dbReference>
<dbReference type="EMBL" id="FOSX01000129">
    <property type="protein sequence ID" value="SFL45838.1"/>
    <property type="molecule type" value="Genomic_DNA"/>
</dbReference>
<evidence type="ECO:0000256" key="6">
    <source>
        <dbReference type="HAMAP-Rule" id="MF_01216"/>
    </source>
</evidence>
<dbReference type="RefSeq" id="WP_090944244.1">
    <property type="nucleotide sequence ID" value="NZ_FOSX01000129.1"/>
</dbReference>
<evidence type="ECO:0000256" key="2">
    <source>
        <dbReference type="ARBA" id="ARBA00022643"/>
    </source>
</evidence>
<feature type="domain" description="Flavodoxin-like fold" evidence="7">
    <location>
        <begin position="1"/>
        <end position="196"/>
    </location>
</feature>
<dbReference type="Proteomes" id="UP000199579">
    <property type="component" value="Unassembled WGS sequence"/>
</dbReference>
<dbReference type="GO" id="GO:0010181">
    <property type="term" value="F:FMN binding"/>
    <property type="evidence" value="ECO:0007669"/>
    <property type="project" value="UniProtKB-UniRule"/>
</dbReference>
<gene>
    <name evidence="6" type="primary">azoR</name>
    <name evidence="8" type="ORF">SAMN04244574_04370</name>
</gene>
<dbReference type="HAMAP" id="MF_01216">
    <property type="entry name" value="Azoreductase_type1"/>
    <property type="match status" value="1"/>
</dbReference>
<dbReference type="EC" id="1.7.1.17" evidence="6"/>
<keyword evidence="1 6" id="KW-0285">Flavoprotein</keyword>
<evidence type="ECO:0000256" key="5">
    <source>
        <dbReference type="ARBA" id="ARBA00048542"/>
    </source>
</evidence>
<evidence type="ECO:0000256" key="4">
    <source>
        <dbReference type="ARBA" id="ARBA00023027"/>
    </source>
</evidence>
<keyword evidence="2 6" id="KW-0288">FMN</keyword>
<dbReference type="InterPro" id="IPR050104">
    <property type="entry name" value="FMN-dep_NADH:Q_OxRdtase_AzoR1"/>
</dbReference>
<dbReference type="AlphaFoldDB" id="A0A1I4HUH9"/>
<proteinExistence type="inferred from homology"/>
<dbReference type="InterPro" id="IPR003680">
    <property type="entry name" value="Flavodoxin_fold"/>
</dbReference>
<feature type="binding site" evidence="6">
    <location>
        <begin position="95"/>
        <end position="98"/>
    </location>
    <ligand>
        <name>FMN</name>
        <dbReference type="ChEBI" id="CHEBI:58210"/>
    </ligand>
</feature>
<feature type="binding site" evidence="6">
    <location>
        <begin position="15"/>
        <end position="17"/>
    </location>
    <ligand>
        <name>FMN</name>
        <dbReference type="ChEBI" id="CHEBI:58210"/>
    </ligand>
</feature>
<comment type="catalytic activity">
    <reaction evidence="6">
        <text>2 a quinone + NADH + H(+) = 2 a 1,4-benzosemiquinone + NAD(+)</text>
        <dbReference type="Rhea" id="RHEA:65952"/>
        <dbReference type="ChEBI" id="CHEBI:15378"/>
        <dbReference type="ChEBI" id="CHEBI:57540"/>
        <dbReference type="ChEBI" id="CHEBI:57945"/>
        <dbReference type="ChEBI" id="CHEBI:132124"/>
        <dbReference type="ChEBI" id="CHEBI:134225"/>
    </reaction>
</comment>
<comment type="subunit">
    <text evidence="6">Homodimer.</text>
</comment>
<comment type="catalytic activity">
    <reaction evidence="5">
        <text>N,N-dimethyl-1,4-phenylenediamine + anthranilate + 2 NAD(+) = 2-(4-dimethylaminophenyl)diazenylbenzoate + 2 NADH + 2 H(+)</text>
        <dbReference type="Rhea" id="RHEA:55872"/>
        <dbReference type="ChEBI" id="CHEBI:15378"/>
        <dbReference type="ChEBI" id="CHEBI:15783"/>
        <dbReference type="ChEBI" id="CHEBI:16567"/>
        <dbReference type="ChEBI" id="CHEBI:57540"/>
        <dbReference type="ChEBI" id="CHEBI:57945"/>
        <dbReference type="ChEBI" id="CHEBI:71579"/>
        <dbReference type="EC" id="1.7.1.17"/>
    </reaction>
    <physiologicalReaction direction="right-to-left" evidence="5">
        <dbReference type="Rhea" id="RHEA:55874"/>
    </physiologicalReaction>
</comment>
<comment type="function">
    <text evidence="6">Also exhibits azoreductase activity. Catalyzes the reductive cleavage of the azo bond in aromatic azo compounds to the corresponding amines.</text>
</comment>
<reference evidence="8 9" key="1">
    <citation type="submission" date="2016-10" db="EMBL/GenBank/DDBJ databases">
        <authorList>
            <person name="de Groot N.N."/>
        </authorList>
    </citation>
    <scope>NUCLEOTIDE SEQUENCE [LARGE SCALE GENOMIC DNA]</scope>
    <source>
        <strain evidence="8 9">DSM 381</strain>
    </source>
</reference>
<keyword evidence="4 6" id="KW-0520">NAD</keyword>
<dbReference type="Gene3D" id="3.40.50.360">
    <property type="match status" value="1"/>
</dbReference>
<dbReference type="PANTHER" id="PTHR43741">
    <property type="entry name" value="FMN-DEPENDENT NADH-AZOREDUCTASE 1"/>
    <property type="match status" value="1"/>
</dbReference>
<evidence type="ECO:0000313" key="8">
    <source>
        <dbReference type="EMBL" id="SFL45838.1"/>
    </source>
</evidence>
<accession>A0A1I4HUH9</accession>
<dbReference type="EC" id="1.6.5.-" evidence="6"/>
<name>A0A1I4HUH9_9GAMM</name>
<evidence type="ECO:0000259" key="7">
    <source>
        <dbReference type="Pfam" id="PF02525"/>
    </source>
</evidence>
<dbReference type="Pfam" id="PF02525">
    <property type="entry name" value="Flavodoxin_2"/>
    <property type="match status" value="1"/>
</dbReference>
<evidence type="ECO:0000313" key="9">
    <source>
        <dbReference type="Proteomes" id="UP000199579"/>
    </source>
</evidence>
<comment type="similarity">
    <text evidence="6">Belongs to the azoreductase type 1 family.</text>
</comment>
<organism evidence="8 9">
    <name type="scientific">Azotobacter beijerinckii</name>
    <dbReference type="NCBI Taxonomy" id="170623"/>
    <lineage>
        <taxon>Bacteria</taxon>
        <taxon>Pseudomonadati</taxon>
        <taxon>Pseudomonadota</taxon>
        <taxon>Gammaproteobacteria</taxon>
        <taxon>Pseudomonadales</taxon>
        <taxon>Pseudomonadaceae</taxon>
        <taxon>Azotobacter</taxon>
    </lineage>
</organism>
<dbReference type="GO" id="GO:0016655">
    <property type="term" value="F:oxidoreductase activity, acting on NAD(P)H, quinone or similar compound as acceptor"/>
    <property type="evidence" value="ECO:0007669"/>
    <property type="project" value="InterPro"/>
</dbReference>
<dbReference type="GO" id="GO:0016652">
    <property type="term" value="F:oxidoreductase activity, acting on NAD(P)H as acceptor"/>
    <property type="evidence" value="ECO:0007669"/>
    <property type="project" value="UniProtKB-UniRule"/>
</dbReference>